<protein>
    <submittedName>
        <fullName evidence="15">TMPS9 protease</fullName>
    </submittedName>
</protein>
<name>A0A7L3L378_9CHAR</name>
<dbReference type="SUPFAM" id="SSF57424">
    <property type="entry name" value="LDL receptor-like module"/>
    <property type="match status" value="1"/>
</dbReference>
<dbReference type="EMBL" id="VZTY01003112">
    <property type="protein sequence ID" value="NXU48161.1"/>
    <property type="molecule type" value="Genomic_DNA"/>
</dbReference>
<dbReference type="PROSITE" id="PS50068">
    <property type="entry name" value="LDLRA_2"/>
    <property type="match status" value="1"/>
</dbReference>
<dbReference type="InterPro" id="IPR009003">
    <property type="entry name" value="Peptidase_S1_PA"/>
</dbReference>
<dbReference type="SUPFAM" id="SSF82671">
    <property type="entry name" value="SEA domain"/>
    <property type="match status" value="1"/>
</dbReference>
<evidence type="ECO:0000256" key="2">
    <source>
        <dbReference type="ARBA" id="ARBA00022670"/>
    </source>
</evidence>
<dbReference type="InterPro" id="IPR000082">
    <property type="entry name" value="SEA_dom"/>
</dbReference>
<keyword evidence="9 10" id="KW-1015">Disulfide bond</keyword>
<evidence type="ECO:0000256" key="6">
    <source>
        <dbReference type="ARBA" id="ARBA00022968"/>
    </source>
</evidence>
<dbReference type="InterPro" id="IPR001314">
    <property type="entry name" value="Peptidase_S1A"/>
</dbReference>
<keyword evidence="3 12" id="KW-0812">Transmembrane</keyword>
<keyword evidence="4 11" id="KW-0378">Hydrolase</keyword>
<accession>A0A7L3L378</accession>
<dbReference type="SMART" id="SM00192">
    <property type="entry name" value="LDLa"/>
    <property type="match status" value="1"/>
</dbReference>
<evidence type="ECO:0000256" key="3">
    <source>
        <dbReference type="ARBA" id="ARBA00022692"/>
    </source>
</evidence>
<dbReference type="InterPro" id="IPR033116">
    <property type="entry name" value="TRYPSIN_SER"/>
</dbReference>
<reference evidence="15 16" key="1">
    <citation type="submission" date="2019-09" db="EMBL/GenBank/DDBJ databases">
        <title>Bird 10,000 Genomes (B10K) Project - Family phase.</title>
        <authorList>
            <person name="Zhang G."/>
        </authorList>
    </citation>
    <scope>NUCLEOTIDE SEQUENCE [LARGE SCALE GENOMIC DNA]</scope>
    <source>
        <strain evidence="15">B10K-DU-029-46</strain>
    </source>
</reference>
<dbReference type="OrthoDB" id="10012881at2759"/>
<feature type="domain" description="SEA" evidence="13">
    <location>
        <begin position="45"/>
        <end position="169"/>
    </location>
</feature>
<dbReference type="InterPro" id="IPR018114">
    <property type="entry name" value="TRYPSIN_HIS"/>
</dbReference>
<dbReference type="PANTHER" id="PTHR24252:SF26">
    <property type="entry name" value="TRANSMEMBRANE SERINE PROTEASE 9"/>
    <property type="match status" value="1"/>
</dbReference>
<sequence length="1094" mass="118498">MDQTKPAPQRRSQRASCWKITMAAVVVGSVTALYLGILLACHSGGETSFEHTVELQGITFNSSLQMENSEYYRVLTPALEKLFLSSCQDSQLNWSCTGCTILGYRSGNSSVIVRFRLRFAFQDSQPMSSAMEEEALRHGLATALHEQGLSLATYGTISSASLTGMQATEVTQALLSTGSCPGDVFTCSNSQCVWKENPECDGQKDCADASDERGCDCGSRPAMQTASRIVGGSEASRGEFPWQVSLRENNEHFCGAAILSKKWLVSAAHCFTEFQDPDMWAAYTGTTSISGSDSSTVKMGIARIIPHPSYNADTADYDVAVLELERPVTFTKYIQPVCLPNAGHHFPTSKKCLISGWGYLKEDFLVKPEFLQKATVELMDQKLCSSLYSHDITDRMMCAGYLEGKIDSCQGDSGGPLVCQEPSGKFFLAGIVSWGIGCAEARRPGVYTRVTKLRDWILGAISAIPSSSARTIPPIHFRNMTNMVGSEEHNVTTGAMLSLSPTPAASKPVTAPSPQECGGRPGFSIPSKIVGGTDASRGEIPWQVSLKEDSRHFCGATIIGDRWLLSAAHCFNETNPEEIEAYVGTTSLNGTDENAVKVNIVRVIEHPLFNPMLLDFDVAVLELEKPLIFNNYIQPICLPLAVQKFPVGKKCLISGWGDLQEGNVTKPEILQKASVRIIDQHTCNFLYNFSLTDQMICAGFLEGKVDSCQGDSGGPLACEVTPGVFYLAGIVSWGIGCAQAMKPGVYSRITKLKDWILDTISRTPSPSTGSLPSSAITGTSAAILPQQPSTAAASPSDRTTVKMTTTIEETSAALKTTEPAKPPQAPGKINSAFIDHPLSLLKPTLTSVLDCGVTTSLAFSKIVGGTTAARGEWPWQVSLWLRQKEHKCGAVLIADRWLLSAAHCFDIYSDPKMWVAFLGTPFLNGIDGKMEKIFRIYKHPFYNVYSLDYDVALLELNVPVKFSSTIRPICLPANSHIFHEGARCFITGWGSTKEGGLMSKHLQKAAVNIIGDQACKKFYPVQISSRMVCAGFPQGSVDSCSGDAGGPLACKEPSGKWFLAGITSWGYGCARPYFPGVYTKVTAVQGWIAQNLKL</sequence>
<feature type="domain" description="Peptidase S1" evidence="14">
    <location>
        <begin position="529"/>
        <end position="761"/>
    </location>
</feature>
<evidence type="ECO:0000256" key="10">
    <source>
        <dbReference type="PROSITE-ProRule" id="PRU00124"/>
    </source>
</evidence>
<evidence type="ECO:0000256" key="7">
    <source>
        <dbReference type="ARBA" id="ARBA00022989"/>
    </source>
</evidence>
<evidence type="ECO:0000256" key="4">
    <source>
        <dbReference type="ARBA" id="ARBA00022801"/>
    </source>
</evidence>
<evidence type="ECO:0000256" key="12">
    <source>
        <dbReference type="SAM" id="Phobius"/>
    </source>
</evidence>
<evidence type="ECO:0000259" key="14">
    <source>
        <dbReference type="PROSITE" id="PS50240"/>
    </source>
</evidence>
<feature type="transmembrane region" description="Helical" evidence="12">
    <location>
        <begin position="20"/>
        <end position="40"/>
    </location>
</feature>
<evidence type="ECO:0000313" key="16">
    <source>
        <dbReference type="Proteomes" id="UP000582182"/>
    </source>
</evidence>
<dbReference type="PROSITE" id="PS00134">
    <property type="entry name" value="TRYPSIN_HIS"/>
    <property type="match status" value="3"/>
</dbReference>
<dbReference type="InterPro" id="IPR023415">
    <property type="entry name" value="LDLR_class-A_CS"/>
</dbReference>
<dbReference type="InterPro" id="IPR043504">
    <property type="entry name" value="Peptidase_S1_PA_chymotrypsin"/>
</dbReference>
<dbReference type="PROSITE" id="PS50024">
    <property type="entry name" value="SEA"/>
    <property type="match status" value="1"/>
</dbReference>
<dbReference type="Pfam" id="PF01390">
    <property type="entry name" value="SEA"/>
    <property type="match status" value="1"/>
</dbReference>
<dbReference type="Proteomes" id="UP000582182">
    <property type="component" value="Unassembled WGS sequence"/>
</dbReference>
<dbReference type="PROSITE" id="PS50240">
    <property type="entry name" value="TRYPSIN_DOM"/>
    <property type="match status" value="3"/>
</dbReference>
<evidence type="ECO:0000256" key="5">
    <source>
        <dbReference type="ARBA" id="ARBA00022825"/>
    </source>
</evidence>
<comment type="caution">
    <text evidence="10">Lacks conserved residue(s) required for the propagation of feature annotation.</text>
</comment>
<feature type="non-terminal residue" evidence="15">
    <location>
        <position position="1"/>
    </location>
</feature>
<dbReference type="PRINTS" id="PR00722">
    <property type="entry name" value="CHYMOTRYPSIN"/>
</dbReference>
<dbReference type="Gene3D" id="4.10.400.10">
    <property type="entry name" value="Low-density Lipoprotein Receptor"/>
    <property type="match status" value="1"/>
</dbReference>
<dbReference type="GO" id="GO:0006508">
    <property type="term" value="P:proteolysis"/>
    <property type="evidence" value="ECO:0007669"/>
    <property type="project" value="UniProtKB-KW"/>
</dbReference>
<evidence type="ECO:0000256" key="9">
    <source>
        <dbReference type="ARBA" id="ARBA00023157"/>
    </source>
</evidence>
<dbReference type="Pfam" id="PF00089">
    <property type="entry name" value="Trypsin"/>
    <property type="match status" value="3"/>
</dbReference>
<evidence type="ECO:0000256" key="8">
    <source>
        <dbReference type="ARBA" id="ARBA00023136"/>
    </source>
</evidence>
<proteinExistence type="predicted"/>
<feature type="domain" description="Peptidase S1" evidence="14">
    <location>
        <begin position="862"/>
        <end position="1093"/>
    </location>
</feature>
<dbReference type="Gene3D" id="2.40.10.10">
    <property type="entry name" value="Trypsin-like serine proteases"/>
    <property type="match status" value="4"/>
</dbReference>
<dbReference type="PANTHER" id="PTHR24252">
    <property type="entry name" value="ACROSIN-RELATED"/>
    <property type="match status" value="1"/>
</dbReference>
<feature type="disulfide bond" evidence="10">
    <location>
        <begin position="180"/>
        <end position="192"/>
    </location>
</feature>
<keyword evidence="7 12" id="KW-1133">Transmembrane helix</keyword>
<comment type="caution">
    <text evidence="15">The sequence shown here is derived from an EMBL/GenBank/DDBJ whole genome shotgun (WGS) entry which is preliminary data.</text>
</comment>
<evidence type="ECO:0000256" key="11">
    <source>
        <dbReference type="RuleBase" id="RU363034"/>
    </source>
</evidence>
<dbReference type="Gene3D" id="3.30.70.960">
    <property type="entry name" value="SEA domain"/>
    <property type="match status" value="1"/>
</dbReference>
<keyword evidence="16" id="KW-1185">Reference proteome</keyword>
<keyword evidence="8 12" id="KW-0472">Membrane</keyword>
<dbReference type="InterPro" id="IPR036364">
    <property type="entry name" value="SEA_dom_sf"/>
</dbReference>
<evidence type="ECO:0000259" key="13">
    <source>
        <dbReference type="PROSITE" id="PS50024"/>
    </source>
</evidence>
<feature type="non-terminal residue" evidence="15">
    <location>
        <position position="1094"/>
    </location>
</feature>
<dbReference type="GO" id="GO:0016020">
    <property type="term" value="C:membrane"/>
    <property type="evidence" value="ECO:0007669"/>
    <property type="project" value="UniProtKB-SubCell"/>
</dbReference>
<feature type="disulfide bond" evidence="10">
    <location>
        <begin position="200"/>
        <end position="215"/>
    </location>
</feature>
<organism evidence="15 16">
    <name type="scientific">Turnix velox</name>
    <name type="common">Little buttonquail</name>
    <dbReference type="NCBI Taxonomy" id="2529409"/>
    <lineage>
        <taxon>Eukaryota</taxon>
        <taxon>Metazoa</taxon>
        <taxon>Chordata</taxon>
        <taxon>Craniata</taxon>
        <taxon>Vertebrata</taxon>
        <taxon>Euteleostomi</taxon>
        <taxon>Archelosauria</taxon>
        <taxon>Archosauria</taxon>
        <taxon>Dinosauria</taxon>
        <taxon>Saurischia</taxon>
        <taxon>Theropoda</taxon>
        <taxon>Coelurosauria</taxon>
        <taxon>Aves</taxon>
        <taxon>Neognathae</taxon>
        <taxon>Neoaves</taxon>
        <taxon>Charadriiformes</taxon>
        <taxon>Turnicidae</taxon>
        <taxon>Turnix</taxon>
    </lineage>
</organism>
<feature type="domain" description="Peptidase S1" evidence="14">
    <location>
        <begin position="229"/>
        <end position="462"/>
    </location>
</feature>
<dbReference type="SMART" id="SM00020">
    <property type="entry name" value="Tryp_SPc"/>
    <property type="match status" value="3"/>
</dbReference>
<comment type="subcellular location">
    <subcellularLocation>
        <location evidence="1">Membrane</location>
        <topology evidence="1">Single-pass type II membrane protein</topology>
    </subcellularLocation>
</comment>
<dbReference type="PROSITE" id="PS00135">
    <property type="entry name" value="TRYPSIN_SER"/>
    <property type="match status" value="2"/>
</dbReference>
<dbReference type="Pfam" id="PF00057">
    <property type="entry name" value="Ldl_recept_a"/>
    <property type="match status" value="1"/>
</dbReference>
<dbReference type="InterPro" id="IPR036055">
    <property type="entry name" value="LDL_receptor-like_sf"/>
</dbReference>
<gene>
    <name evidence="15" type="primary">Tmprss9</name>
    <name evidence="15" type="ORF">TURVEL_R08292</name>
</gene>
<keyword evidence="6" id="KW-0735">Signal-anchor</keyword>
<evidence type="ECO:0000256" key="1">
    <source>
        <dbReference type="ARBA" id="ARBA00004606"/>
    </source>
</evidence>
<dbReference type="CDD" id="cd00112">
    <property type="entry name" value="LDLa"/>
    <property type="match status" value="1"/>
</dbReference>
<dbReference type="InterPro" id="IPR001254">
    <property type="entry name" value="Trypsin_dom"/>
</dbReference>
<dbReference type="AlphaFoldDB" id="A0A7L3L378"/>
<evidence type="ECO:0000313" key="15">
    <source>
        <dbReference type="EMBL" id="NXU48161.1"/>
    </source>
</evidence>
<dbReference type="InterPro" id="IPR002172">
    <property type="entry name" value="LDrepeatLR_classA_rpt"/>
</dbReference>
<dbReference type="SUPFAM" id="SSF50494">
    <property type="entry name" value="Trypsin-like serine proteases"/>
    <property type="match status" value="3"/>
</dbReference>
<dbReference type="GO" id="GO:0004252">
    <property type="term" value="F:serine-type endopeptidase activity"/>
    <property type="evidence" value="ECO:0007669"/>
    <property type="project" value="InterPro"/>
</dbReference>
<dbReference type="PROSITE" id="PS01209">
    <property type="entry name" value="LDLRA_1"/>
    <property type="match status" value="1"/>
</dbReference>
<keyword evidence="2 11" id="KW-0645">Protease</keyword>
<keyword evidence="5 11" id="KW-0720">Serine protease</keyword>
<dbReference type="FunFam" id="2.40.10.10:FF:000003">
    <property type="entry name" value="Transmembrane serine protease 3"/>
    <property type="match status" value="3"/>
</dbReference>
<dbReference type="CDD" id="cd00190">
    <property type="entry name" value="Tryp_SPc"/>
    <property type="match status" value="3"/>
</dbReference>